<feature type="compositionally biased region" description="Polar residues" evidence="1">
    <location>
        <begin position="1"/>
        <end position="14"/>
    </location>
</feature>
<proteinExistence type="predicted"/>
<dbReference type="HOGENOM" id="CLU_2174705_0_0_1"/>
<feature type="region of interest" description="Disordered" evidence="1">
    <location>
        <begin position="1"/>
        <end position="52"/>
    </location>
</feature>
<dbReference type="AlphaFoldDB" id="A0A072VII0"/>
<keyword evidence="4" id="KW-1185">Reference proteome</keyword>
<accession>A0A072VII0</accession>
<feature type="compositionally biased region" description="Acidic residues" evidence="1">
    <location>
        <begin position="15"/>
        <end position="28"/>
    </location>
</feature>
<evidence type="ECO:0000313" key="4">
    <source>
        <dbReference type="Proteomes" id="UP000002051"/>
    </source>
</evidence>
<protein>
    <submittedName>
        <fullName evidence="2 3">Uncharacterized protein</fullName>
    </submittedName>
</protein>
<evidence type="ECO:0000256" key="1">
    <source>
        <dbReference type="SAM" id="MobiDB-lite"/>
    </source>
</evidence>
<name>A0A072VII0_MEDTR</name>
<organism evidence="2 4">
    <name type="scientific">Medicago truncatula</name>
    <name type="common">Barrel medic</name>
    <name type="synonym">Medicago tribuloides</name>
    <dbReference type="NCBI Taxonomy" id="3880"/>
    <lineage>
        <taxon>Eukaryota</taxon>
        <taxon>Viridiplantae</taxon>
        <taxon>Streptophyta</taxon>
        <taxon>Embryophyta</taxon>
        <taxon>Tracheophyta</taxon>
        <taxon>Spermatophyta</taxon>
        <taxon>Magnoliopsida</taxon>
        <taxon>eudicotyledons</taxon>
        <taxon>Gunneridae</taxon>
        <taxon>Pentapetalae</taxon>
        <taxon>rosids</taxon>
        <taxon>fabids</taxon>
        <taxon>Fabales</taxon>
        <taxon>Fabaceae</taxon>
        <taxon>Papilionoideae</taxon>
        <taxon>50 kb inversion clade</taxon>
        <taxon>NPAAA clade</taxon>
        <taxon>Hologalegina</taxon>
        <taxon>IRL clade</taxon>
        <taxon>Trifolieae</taxon>
        <taxon>Medicago</taxon>
    </lineage>
</organism>
<dbReference type="EMBL" id="CM001217">
    <property type="protein sequence ID" value="KEH41381.1"/>
    <property type="molecule type" value="Genomic_DNA"/>
</dbReference>
<feature type="compositionally biased region" description="Acidic residues" evidence="1">
    <location>
        <begin position="37"/>
        <end position="46"/>
    </location>
</feature>
<evidence type="ECO:0000313" key="2">
    <source>
        <dbReference type="EMBL" id="KEH41381.1"/>
    </source>
</evidence>
<dbReference type="EnsemblPlants" id="KEH41381">
    <property type="protein sequence ID" value="KEH41381"/>
    <property type="gene ID" value="MTR_1g050372"/>
</dbReference>
<dbReference type="Proteomes" id="UP000002051">
    <property type="component" value="Unassembled WGS sequence"/>
</dbReference>
<gene>
    <name evidence="2" type="ordered locus">MTR_1g050372</name>
</gene>
<reference evidence="2 4" key="1">
    <citation type="journal article" date="2011" name="Nature">
        <title>The Medicago genome provides insight into the evolution of rhizobial symbioses.</title>
        <authorList>
            <person name="Young N.D."/>
            <person name="Debelle F."/>
            <person name="Oldroyd G.E."/>
            <person name="Geurts R."/>
            <person name="Cannon S.B."/>
            <person name="Udvardi M.K."/>
            <person name="Benedito V.A."/>
            <person name="Mayer K.F."/>
            <person name="Gouzy J."/>
            <person name="Schoof H."/>
            <person name="Van de Peer Y."/>
            <person name="Proost S."/>
            <person name="Cook D.R."/>
            <person name="Meyers B.C."/>
            <person name="Spannagl M."/>
            <person name="Cheung F."/>
            <person name="De Mita S."/>
            <person name="Krishnakumar V."/>
            <person name="Gundlach H."/>
            <person name="Zhou S."/>
            <person name="Mudge J."/>
            <person name="Bharti A.K."/>
            <person name="Murray J.D."/>
            <person name="Naoumkina M.A."/>
            <person name="Rosen B."/>
            <person name="Silverstein K.A."/>
            <person name="Tang H."/>
            <person name="Rombauts S."/>
            <person name="Zhao P.X."/>
            <person name="Zhou P."/>
            <person name="Barbe V."/>
            <person name="Bardou P."/>
            <person name="Bechner M."/>
            <person name="Bellec A."/>
            <person name="Berger A."/>
            <person name="Berges H."/>
            <person name="Bidwell S."/>
            <person name="Bisseling T."/>
            <person name="Choisne N."/>
            <person name="Couloux A."/>
            <person name="Denny R."/>
            <person name="Deshpande S."/>
            <person name="Dai X."/>
            <person name="Doyle J.J."/>
            <person name="Dudez A.M."/>
            <person name="Farmer A.D."/>
            <person name="Fouteau S."/>
            <person name="Franken C."/>
            <person name="Gibelin C."/>
            <person name="Gish J."/>
            <person name="Goldstein S."/>
            <person name="Gonzalez A.J."/>
            <person name="Green P.J."/>
            <person name="Hallab A."/>
            <person name="Hartog M."/>
            <person name="Hua A."/>
            <person name="Humphray S.J."/>
            <person name="Jeong D.H."/>
            <person name="Jing Y."/>
            <person name="Jocker A."/>
            <person name="Kenton S.M."/>
            <person name="Kim D.J."/>
            <person name="Klee K."/>
            <person name="Lai H."/>
            <person name="Lang C."/>
            <person name="Lin S."/>
            <person name="Macmil S.L."/>
            <person name="Magdelenat G."/>
            <person name="Matthews L."/>
            <person name="McCorrison J."/>
            <person name="Monaghan E.L."/>
            <person name="Mun J.H."/>
            <person name="Najar F.Z."/>
            <person name="Nicholson C."/>
            <person name="Noirot C."/>
            <person name="O'Bleness M."/>
            <person name="Paule C.R."/>
            <person name="Poulain J."/>
            <person name="Prion F."/>
            <person name="Qin B."/>
            <person name="Qu C."/>
            <person name="Retzel E.F."/>
            <person name="Riddle C."/>
            <person name="Sallet E."/>
            <person name="Samain S."/>
            <person name="Samson N."/>
            <person name="Sanders I."/>
            <person name="Saurat O."/>
            <person name="Scarpelli C."/>
            <person name="Schiex T."/>
            <person name="Segurens B."/>
            <person name="Severin A.J."/>
            <person name="Sherrier D.J."/>
            <person name="Shi R."/>
            <person name="Sims S."/>
            <person name="Singer S.R."/>
            <person name="Sinharoy S."/>
            <person name="Sterck L."/>
            <person name="Viollet A."/>
            <person name="Wang B.B."/>
            <person name="Wang K."/>
            <person name="Wang M."/>
            <person name="Wang X."/>
            <person name="Warfsmann J."/>
            <person name="Weissenbach J."/>
            <person name="White D.D."/>
            <person name="White J.D."/>
            <person name="Wiley G.B."/>
            <person name="Wincker P."/>
            <person name="Xing Y."/>
            <person name="Yang L."/>
            <person name="Yao Z."/>
            <person name="Ying F."/>
            <person name="Zhai J."/>
            <person name="Zhou L."/>
            <person name="Zuber A."/>
            <person name="Denarie J."/>
            <person name="Dixon R.A."/>
            <person name="May G.D."/>
            <person name="Schwartz D.C."/>
            <person name="Rogers J."/>
            <person name="Quetier F."/>
            <person name="Town C.D."/>
            <person name="Roe B.A."/>
        </authorList>
    </citation>
    <scope>NUCLEOTIDE SEQUENCE [LARGE SCALE GENOMIC DNA]</scope>
    <source>
        <strain evidence="2">A17</strain>
        <strain evidence="3 4">cv. Jemalong A17</strain>
    </source>
</reference>
<sequence>MAPASTSAEQNVTNDENEGSIDSEEFEAYEAAHETESESSDEDDFEGSYSRDMDQIDHQGYADLGDPLMECQRCGACMWYQERKQKSRHSANPKFGLCCGDGKIQLPYME</sequence>
<reference evidence="2 4" key="2">
    <citation type="journal article" date="2014" name="BMC Genomics">
        <title>An improved genome release (version Mt4.0) for the model legume Medicago truncatula.</title>
        <authorList>
            <person name="Tang H."/>
            <person name="Krishnakumar V."/>
            <person name="Bidwell S."/>
            <person name="Rosen B."/>
            <person name="Chan A."/>
            <person name="Zhou S."/>
            <person name="Gentzbittel L."/>
            <person name="Childs K.L."/>
            <person name="Yandell M."/>
            <person name="Gundlach H."/>
            <person name="Mayer K.F."/>
            <person name="Schwartz D.C."/>
            <person name="Town C.D."/>
        </authorList>
    </citation>
    <scope>GENOME REANNOTATION</scope>
    <source>
        <strain evidence="2">A17</strain>
        <strain evidence="3 4">cv. Jemalong A17</strain>
    </source>
</reference>
<reference evidence="3" key="3">
    <citation type="submission" date="2015-04" db="UniProtKB">
        <authorList>
            <consortium name="EnsemblPlants"/>
        </authorList>
    </citation>
    <scope>IDENTIFICATION</scope>
    <source>
        <strain evidence="3">cv. Jemalong A17</strain>
    </source>
</reference>
<evidence type="ECO:0000313" key="3">
    <source>
        <dbReference type="EnsemblPlants" id="KEH41381"/>
    </source>
</evidence>